<comment type="caution">
    <text evidence="6">The sequence shown here is derived from an EMBL/GenBank/DDBJ whole genome shotgun (WGS) entry which is preliminary data.</text>
</comment>
<dbReference type="PANTHER" id="PTHR43701">
    <property type="entry name" value="MEMBRANE TRANSPORTER PROTEIN MJ0441-RELATED"/>
    <property type="match status" value="1"/>
</dbReference>
<feature type="transmembrane region" description="Helical" evidence="5">
    <location>
        <begin position="107"/>
        <end position="125"/>
    </location>
</feature>
<accession>A0A519BKR7</accession>
<dbReference type="Proteomes" id="UP000319296">
    <property type="component" value="Unassembled WGS sequence"/>
</dbReference>
<name>A0A519BKR7_9DELT</name>
<evidence type="ECO:0000256" key="3">
    <source>
        <dbReference type="ARBA" id="ARBA00022989"/>
    </source>
</evidence>
<proteinExistence type="inferred from homology"/>
<dbReference type="InterPro" id="IPR002781">
    <property type="entry name" value="TM_pro_TauE-like"/>
</dbReference>
<evidence type="ECO:0000313" key="7">
    <source>
        <dbReference type="Proteomes" id="UP000319296"/>
    </source>
</evidence>
<dbReference type="InterPro" id="IPR051598">
    <property type="entry name" value="TSUP/Inactive_protease-like"/>
</dbReference>
<evidence type="ECO:0000256" key="4">
    <source>
        <dbReference type="ARBA" id="ARBA00023136"/>
    </source>
</evidence>
<keyword evidence="4 5" id="KW-0472">Membrane</keyword>
<feature type="transmembrane region" description="Helical" evidence="5">
    <location>
        <begin position="286"/>
        <end position="307"/>
    </location>
</feature>
<feature type="transmembrane region" description="Helical" evidence="5">
    <location>
        <begin position="254"/>
        <end position="274"/>
    </location>
</feature>
<feature type="transmembrane region" description="Helical" evidence="5">
    <location>
        <begin position="319"/>
        <end position="337"/>
    </location>
</feature>
<keyword evidence="2 5" id="KW-0812">Transmembrane</keyword>
<organism evidence="6 7">
    <name type="scientific">Candidatus Acididesulfobacter diazotrophicus</name>
    <dbReference type="NCBI Taxonomy" id="2597226"/>
    <lineage>
        <taxon>Bacteria</taxon>
        <taxon>Deltaproteobacteria</taxon>
        <taxon>Candidatus Acidulodesulfobacterales</taxon>
        <taxon>Candidatus Acididesulfobacter</taxon>
    </lineage>
</organism>
<dbReference type="Pfam" id="PF01925">
    <property type="entry name" value="TauE"/>
    <property type="match status" value="2"/>
</dbReference>
<comment type="similarity">
    <text evidence="5">Belongs to the 4-toluene sulfonate uptake permease (TSUP) (TC 2.A.102) family.</text>
</comment>
<evidence type="ECO:0000256" key="1">
    <source>
        <dbReference type="ARBA" id="ARBA00004141"/>
    </source>
</evidence>
<gene>
    <name evidence="6" type="ORF">EVG15_08980</name>
</gene>
<feature type="transmembrane region" description="Helical" evidence="5">
    <location>
        <begin position="221"/>
        <end position="248"/>
    </location>
</feature>
<evidence type="ECO:0000313" key="6">
    <source>
        <dbReference type="EMBL" id="RZD17853.1"/>
    </source>
</evidence>
<feature type="transmembrane region" description="Helical" evidence="5">
    <location>
        <begin position="77"/>
        <end position="95"/>
    </location>
</feature>
<dbReference type="PANTHER" id="PTHR43701:SF2">
    <property type="entry name" value="MEMBRANE TRANSPORTER PROTEIN YJNA-RELATED"/>
    <property type="match status" value="1"/>
</dbReference>
<evidence type="ECO:0000256" key="2">
    <source>
        <dbReference type="ARBA" id="ARBA00022692"/>
    </source>
</evidence>
<feature type="transmembrane region" description="Helical" evidence="5">
    <location>
        <begin position="7"/>
        <end position="40"/>
    </location>
</feature>
<sequence>MTNIIFVVVILFFTSISVGIVGNVIGIGGGILLVPFFLLYMHLSPVKASGLSLFTILASSSGGSFKFIKEKIIDFKLYLMIVLFAVPGVIAGSILSKYIKTDEFKGIFSLIIIIIGVFSLIATNIQTKKAENEIDLNKVKSDDSANSFNIKKNKEINNKKESSNENIKTLNGSGRNKNFKLKSIIIYLKNIHISSDIKRKKIDRTGNTFDYYIKKPIVINFFSLIAGFVSGFIGIGIGGITGTFLTAVEQIPPRIAFSTVILAMILTSAVGGFIHLSYMRFSYNAIIIYLIPLMIGAIIGSQLGVHISKLLNSRTLRLYQGWIIITLGLLMFAISYIK</sequence>
<keyword evidence="3 5" id="KW-1133">Transmembrane helix</keyword>
<dbReference type="EMBL" id="SGBB01000020">
    <property type="protein sequence ID" value="RZD17853.1"/>
    <property type="molecule type" value="Genomic_DNA"/>
</dbReference>
<reference evidence="6 7" key="1">
    <citation type="journal article" date="2019" name="ISME J.">
        <title>Insights into ecological role of a new deltaproteobacterial order Candidatus Acidulodesulfobacterales by metagenomics and metatranscriptomics.</title>
        <authorList>
            <person name="Tan S."/>
            <person name="Liu J."/>
            <person name="Fang Y."/>
            <person name="Hedlund B.P."/>
            <person name="Lian Z.H."/>
            <person name="Huang L.Y."/>
            <person name="Li J.T."/>
            <person name="Huang L.N."/>
            <person name="Li W.J."/>
            <person name="Jiang H.C."/>
            <person name="Dong H.L."/>
            <person name="Shu W.S."/>
        </authorList>
    </citation>
    <scope>NUCLEOTIDE SEQUENCE [LARGE SCALE GENOMIC DNA]</scope>
    <source>
        <strain evidence="6">AP1</strain>
    </source>
</reference>
<comment type="subcellular location">
    <subcellularLocation>
        <location evidence="5">Cell membrane</location>
        <topology evidence="5">Multi-pass membrane protein</topology>
    </subcellularLocation>
    <subcellularLocation>
        <location evidence="1">Membrane</location>
        <topology evidence="1">Multi-pass membrane protein</topology>
    </subcellularLocation>
</comment>
<dbReference type="GO" id="GO:0005886">
    <property type="term" value="C:plasma membrane"/>
    <property type="evidence" value="ECO:0007669"/>
    <property type="project" value="UniProtKB-SubCell"/>
</dbReference>
<evidence type="ECO:0000256" key="5">
    <source>
        <dbReference type="RuleBase" id="RU363041"/>
    </source>
</evidence>
<keyword evidence="5" id="KW-1003">Cell membrane</keyword>
<dbReference type="AlphaFoldDB" id="A0A519BKR7"/>
<protein>
    <recommendedName>
        <fullName evidence="5">Probable membrane transporter protein</fullName>
    </recommendedName>
</protein>
<feature type="transmembrane region" description="Helical" evidence="5">
    <location>
        <begin position="46"/>
        <end position="65"/>
    </location>
</feature>